<comment type="caution">
    <text evidence="1">The sequence shown here is derived from an EMBL/GenBank/DDBJ whole genome shotgun (WGS) entry which is preliminary data.</text>
</comment>
<accession>A0A1E1KE93</accession>
<sequence>MCYLVIERYSDTKFVNYKHYADLCAAHETQGQCLQERTMLVENACERHVEHNDEETPLWTDSAVPIANCANVLSLNSWVTGDIPITSSTAVAAMQEAYLVEDNYTSTEEAPDESAMDTASTQTTVEDETCYEAKFQSVTSQTANLDDLRSRLLHPSRYVSSFQVLKESDILQSGLSGDPFAMDPTNASDDEITTICRAAKDRSMSSHLDAIRMCRNVIVKTFLNLKSLLQFNFCAGFFSATSADNNRPNVAMLLCVEAQTSLYYERSDANLEHWELLPKILGSSRFLTVRAFR</sequence>
<dbReference type="InParanoid" id="A0A1E1KE93"/>
<dbReference type="EMBL" id="FJUW01000012">
    <property type="protein sequence ID" value="CZS96300.1"/>
    <property type="molecule type" value="Genomic_DNA"/>
</dbReference>
<dbReference type="STRING" id="914237.A0A1E1KE93"/>
<dbReference type="AlphaFoldDB" id="A0A1E1KE93"/>
<evidence type="ECO:0000313" key="1">
    <source>
        <dbReference type="EMBL" id="CZS96300.1"/>
    </source>
</evidence>
<organism evidence="1 2">
    <name type="scientific">Rhynchosporium graminicola</name>
    <dbReference type="NCBI Taxonomy" id="2792576"/>
    <lineage>
        <taxon>Eukaryota</taxon>
        <taxon>Fungi</taxon>
        <taxon>Dikarya</taxon>
        <taxon>Ascomycota</taxon>
        <taxon>Pezizomycotina</taxon>
        <taxon>Leotiomycetes</taxon>
        <taxon>Helotiales</taxon>
        <taxon>Ploettnerulaceae</taxon>
        <taxon>Rhynchosporium</taxon>
    </lineage>
</organism>
<proteinExistence type="predicted"/>
<dbReference type="Proteomes" id="UP000178129">
    <property type="component" value="Unassembled WGS sequence"/>
</dbReference>
<protein>
    <submittedName>
        <fullName evidence="1">Uncharacterized protein</fullName>
    </submittedName>
</protein>
<evidence type="ECO:0000313" key="2">
    <source>
        <dbReference type="Proteomes" id="UP000178129"/>
    </source>
</evidence>
<reference evidence="2" key="1">
    <citation type="submission" date="2016-03" db="EMBL/GenBank/DDBJ databases">
        <authorList>
            <person name="Ploux O."/>
        </authorList>
    </citation>
    <scope>NUCLEOTIDE SEQUENCE [LARGE SCALE GENOMIC DNA]</scope>
    <source>
        <strain evidence="2">UK7</strain>
    </source>
</reference>
<gene>
    <name evidence="1" type="ORF">RCO7_04957</name>
</gene>
<name>A0A1E1KE93_9HELO</name>
<keyword evidence="2" id="KW-1185">Reference proteome</keyword>